<comment type="subcellular location">
    <subcellularLocation>
        <location evidence="1">Cell membrane</location>
        <topology evidence="1">Single-pass type I membrane protein</topology>
    </subcellularLocation>
</comment>
<keyword evidence="5" id="KW-1133">Transmembrane helix</keyword>
<dbReference type="GO" id="GO:0071222">
    <property type="term" value="P:cellular response to lipopolysaccharide"/>
    <property type="evidence" value="ECO:0007669"/>
    <property type="project" value="TreeGrafter"/>
</dbReference>
<feature type="chain" id="PRO_5035715086" description="Ig-like domain-containing protein" evidence="11">
    <location>
        <begin position="22"/>
        <end position="152"/>
    </location>
</feature>
<evidence type="ECO:0000256" key="10">
    <source>
        <dbReference type="ARBA" id="ARBA00023319"/>
    </source>
</evidence>
<comment type="caution">
    <text evidence="13">The sequence shown here is derived from an EMBL/GenBank/DDBJ whole genome shotgun (WGS) entry which is preliminary data.</text>
</comment>
<evidence type="ECO:0000256" key="2">
    <source>
        <dbReference type="ARBA" id="ARBA00022475"/>
    </source>
</evidence>
<dbReference type="InterPro" id="IPR003599">
    <property type="entry name" value="Ig_sub"/>
</dbReference>
<dbReference type="GO" id="GO:0007166">
    <property type="term" value="P:cell surface receptor signaling pathway"/>
    <property type="evidence" value="ECO:0007669"/>
    <property type="project" value="TreeGrafter"/>
</dbReference>
<proteinExistence type="predicted"/>
<evidence type="ECO:0000256" key="8">
    <source>
        <dbReference type="ARBA" id="ARBA00023170"/>
    </source>
</evidence>
<dbReference type="GO" id="GO:0042102">
    <property type="term" value="P:positive regulation of T cell proliferation"/>
    <property type="evidence" value="ECO:0007669"/>
    <property type="project" value="TreeGrafter"/>
</dbReference>
<keyword evidence="9" id="KW-0325">Glycoprotein</keyword>
<evidence type="ECO:0000313" key="14">
    <source>
        <dbReference type="Proteomes" id="UP000606274"/>
    </source>
</evidence>
<dbReference type="InterPro" id="IPR013783">
    <property type="entry name" value="Ig-like_fold"/>
</dbReference>
<organism evidence="13 14">
    <name type="scientific">Silurus meridionalis</name>
    <name type="common">Southern catfish</name>
    <name type="synonym">Silurus soldatovi meridionalis</name>
    <dbReference type="NCBI Taxonomy" id="175797"/>
    <lineage>
        <taxon>Eukaryota</taxon>
        <taxon>Metazoa</taxon>
        <taxon>Chordata</taxon>
        <taxon>Craniata</taxon>
        <taxon>Vertebrata</taxon>
        <taxon>Euteleostomi</taxon>
        <taxon>Actinopterygii</taxon>
        <taxon>Neopterygii</taxon>
        <taxon>Teleostei</taxon>
        <taxon>Ostariophysi</taxon>
        <taxon>Siluriformes</taxon>
        <taxon>Siluridae</taxon>
        <taxon>Silurus</taxon>
    </lineage>
</organism>
<evidence type="ECO:0000256" key="3">
    <source>
        <dbReference type="ARBA" id="ARBA00022692"/>
    </source>
</evidence>
<dbReference type="InterPro" id="IPR007110">
    <property type="entry name" value="Ig-like_dom"/>
</dbReference>
<dbReference type="SMART" id="SM00409">
    <property type="entry name" value="IG"/>
    <property type="match status" value="1"/>
</dbReference>
<dbReference type="SUPFAM" id="SSF48726">
    <property type="entry name" value="Immunoglobulin"/>
    <property type="match status" value="1"/>
</dbReference>
<keyword evidence="4 11" id="KW-0732">Signal</keyword>
<evidence type="ECO:0000256" key="9">
    <source>
        <dbReference type="ARBA" id="ARBA00023180"/>
    </source>
</evidence>
<dbReference type="EMBL" id="JABFDY010000026">
    <property type="protein sequence ID" value="KAF7688325.1"/>
    <property type="molecule type" value="Genomic_DNA"/>
</dbReference>
<keyword evidence="10" id="KW-0393">Immunoglobulin domain</keyword>
<sequence length="152" mass="17176">MNKRCFLHFIFLLLIIKVSVSVPPIVEGFKGDTVILPCLIEQNPDSVFWRFGDSNTVCVIIKGEAHFEEQASVFRNRVGIFSSEITLGNFSIMLNSVSKTDEGLYTCYAPNEVVRREIKLKVKEKPGSGQNKSQVDGVMFLLECVLLYNFSF</sequence>
<evidence type="ECO:0000259" key="12">
    <source>
        <dbReference type="PROSITE" id="PS50835"/>
    </source>
</evidence>
<dbReference type="AlphaFoldDB" id="A0A8T0AB27"/>
<evidence type="ECO:0000313" key="13">
    <source>
        <dbReference type="EMBL" id="KAF7688325.1"/>
    </source>
</evidence>
<evidence type="ECO:0000256" key="6">
    <source>
        <dbReference type="ARBA" id="ARBA00023136"/>
    </source>
</evidence>
<dbReference type="GO" id="GO:0042130">
    <property type="term" value="P:negative regulation of T cell proliferation"/>
    <property type="evidence" value="ECO:0007669"/>
    <property type="project" value="TreeGrafter"/>
</dbReference>
<accession>A0A8T0AB27</accession>
<keyword evidence="3" id="KW-0812">Transmembrane</keyword>
<reference evidence="13" key="1">
    <citation type="submission" date="2020-08" db="EMBL/GenBank/DDBJ databases">
        <title>Chromosome-level assembly of Southern catfish (Silurus meridionalis) provides insights into visual adaptation to the nocturnal and benthic lifestyles.</title>
        <authorList>
            <person name="Zhang Y."/>
            <person name="Wang D."/>
            <person name="Peng Z."/>
        </authorList>
    </citation>
    <scope>NUCLEOTIDE SEQUENCE</scope>
    <source>
        <strain evidence="13">SWU-2019-XX</strain>
        <tissue evidence="13">Muscle</tissue>
    </source>
</reference>
<dbReference type="Proteomes" id="UP000606274">
    <property type="component" value="Unassembled WGS sequence"/>
</dbReference>
<keyword evidence="2" id="KW-1003">Cell membrane</keyword>
<name>A0A8T0AB27_SILME</name>
<evidence type="ECO:0000256" key="1">
    <source>
        <dbReference type="ARBA" id="ARBA00004251"/>
    </source>
</evidence>
<dbReference type="GO" id="GO:0006955">
    <property type="term" value="P:immune response"/>
    <property type="evidence" value="ECO:0007669"/>
    <property type="project" value="TreeGrafter"/>
</dbReference>
<dbReference type="InterPro" id="IPR013106">
    <property type="entry name" value="Ig_V-set"/>
</dbReference>
<dbReference type="PANTHER" id="PTHR25466:SF11">
    <property type="entry name" value="GALECTIN 17-RELATED"/>
    <property type="match status" value="1"/>
</dbReference>
<feature type="domain" description="Ig-like" evidence="12">
    <location>
        <begin position="30"/>
        <end position="119"/>
    </location>
</feature>
<dbReference type="Gene3D" id="2.60.40.10">
    <property type="entry name" value="Immunoglobulins"/>
    <property type="match status" value="1"/>
</dbReference>
<dbReference type="GO" id="GO:0009897">
    <property type="term" value="C:external side of plasma membrane"/>
    <property type="evidence" value="ECO:0007669"/>
    <property type="project" value="TreeGrafter"/>
</dbReference>
<evidence type="ECO:0000256" key="11">
    <source>
        <dbReference type="SAM" id="SignalP"/>
    </source>
</evidence>
<protein>
    <recommendedName>
        <fullName evidence="12">Ig-like domain-containing protein</fullName>
    </recommendedName>
</protein>
<keyword evidence="6" id="KW-0472">Membrane</keyword>
<keyword evidence="8" id="KW-0675">Receptor</keyword>
<gene>
    <name evidence="13" type="ORF">HF521_014331</name>
</gene>
<feature type="signal peptide" evidence="11">
    <location>
        <begin position="1"/>
        <end position="21"/>
    </location>
</feature>
<evidence type="ECO:0000256" key="5">
    <source>
        <dbReference type="ARBA" id="ARBA00022989"/>
    </source>
</evidence>
<dbReference type="InterPro" id="IPR036179">
    <property type="entry name" value="Ig-like_dom_sf"/>
</dbReference>
<evidence type="ECO:0000256" key="4">
    <source>
        <dbReference type="ARBA" id="ARBA00022729"/>
    </source>
</evidence>
<keyword evidence="14" id="KW-1185">Reference proteome</keyword>
<keyword evidence="7" id="KW-1015">Disulfide bond</keyword>
<dbReference type="Pfam" id="PF07686">
    <property type="entry name" value="V-set"/>
    <property type="match status" value="1"/>
</dbReference>
<dbReference type="GO" id="GO:0031295">
    <property type="term" value="P:T cell costimulation"/>
    <property type="evidence" value="ECO:0007669"/>
    <property type="project" value="TreeGrafter"/>
</dbReference>
<evidence type="ECO:0000256" key="7">
    <source>
        <dbReference type="ARBA" id="ARBA00023157"/>
    </source>
</evidence>
<dbReference type="PANTHER" id="PTHR25466">
    <property type="entry name" value="T-LYMPHOCYTE ACTIVATION ANTIGEN"/>
    <property type="match status" value="1"/>
</dbReference>
<dbReference type="PROSITE" id="PS50835">
    <property type="entry name" value="IG_LIKE"/>
    <property type="match status" value="1"/>
</dbReference>
<dbReference type="InterPro" id="IPR051713">
    <property type="entry name" value="T-cell_Activation_Regulation"/>
</dbReference>